<dbReference type="EMBL" id="LOCO01000036">
    <property type="protein sequence ID" value="KXO06404.1"/>
    <property type="molecule type" value="Genomic_DNA"/>
</dbReference>
<reference evidence="10" key="1">
    <citation type="submission" date="2015-12" db="EMBL/GenBank/DDBJ databases">
        <authorList>
            <person name="Lima A."/>
            <person name="Farahani Zayas N."/>
            <person name="Castro Da Silva M.A."/>
            <person name="Cabral A."/>
            <person name="Pessatti M.L."/>
        </authorList>
    </citation>
    <scope>NUCLEOTIDE SEQUENCE [LARGE SCALE GENOMIC DNA]</scope>
    <source>
        <strain evidence="10">LAMA 842</strain>
    </source>
</reference>
<keyword evidence="10" id="KW-1185">Reference proteome</keyword>
<dbReference type="GO" id="GO:0046930">
    <property type="term" value="C:pore complex"/>
    <property type="evidence" value="ECO:0007669"/>
    <property type="project" value="UniProtKB-KW"/>
</dbReference>
<dbReference type="InterPro" id="IPR050298">
    <property type="entry name" value="Gram-neg_bact_OMP"/>
</dbReference>
<comment type="caution">
    <text evidence="9">The sequence shown here is derived from an EMBL/GenBank/DDBJ whole genome shotgun (WGS) entry which is preliminary data.</text>
</comment>
<keyword evidence="2" id="KW-0472">Membrane</keyword>
<dbReference type="GO" id="GO:0006811">
    <property type="term" value="P:monoatomic ion transport"/>
    <property type="evidence" value="ECO:0007669"/>
    <property type="project" value="UniProtKB-KW"/>
</dbReference>
<dbReference type="Proteomes" id="UP000070282">
    <property type="component" value="Unassembled WGS sequence"/>
</dbReference>
<keyword evidence="3" id="KW-0812">Transmembrane</keyword>
<evidence type="ECO:0000256" key="7">
    <source>
        <dbReference type="ARBA" id="ARBA00023237"/>
    </source>
</evidence>
<organism evidence="9 10">
    <name type="scientific">Marinobacter excellens LAMA 842</name>
    <dbReference type="NCBI Taxonomy" id="1306954"/>
    <lineage>
        <taxon>Bacteria</taxon>
        <taxon>Pseudomonadati</taxon>
        <taxon>Pseudomonadota</taxon>
        <taxon>Gammaproteobacteria</taxon>
        <taxon>Pseudomonadales</taxon>
        <taxon>Marinobacteraceae</taxon>
        <taxon>Marinobacter</taxon>
    </lineage>
</organism>
<evidence type="ECO:0008006" key="11">
    <source>
        <dbReference type="Google" id="ProtNLM"/>
    </source>
</evidence>
<sequence>MNYGNSLIALAITSCLSAAPAAQAVDLGTYNDTSFSIGGFVKAEGIFEDPETGDSRFFGRANQTRFNLKTVTQKQGHTVVGFVEGDFYGGDFPGEDNDWRLRHAFIKIDNVTVGQTWTGQFWAVAHTDYLDFLGGPRGTLAGLNFRTTLASYEFAGFRVTAQDPIYNNADIPDLAVNYNLNLDGGHKIILTASGREVDNGDFVAGGAIGAQFMFDRHSLNLNAHYGEGLGAFSGVGVNGSMSDDVENGDAVSQTGLNAGFRYVFNAQWRANIAYTKVEVDDQADSNYEGHRVNLIHNIIPELEVGVEWRKHSLVFGPLIPEGQQVEVMAKYSF</sequence>
<dbReference type="GO" id="GO:0015288">
    <property type="term" value="F:porin activity"/>
    <property type="evidence" value="ECO:0007669"/>
    <property type="project" value="UniProtKB-KW"/>
</dbReference>
<dbReference type="PATRIC" id="fig|1306954.6.peg.2845"/>
<feature type="chain" id="PRO_5007480111" description="Porin" evidence="8">
    <location>
        <begin position="25"/>
        <end position="333"/>
    </location>
</feature>
<dbReference type="InterPro" id="IPR023614">
    <property type="entry name" value="Porin_dom_sf"/>
</dbReference>
<protein>
    <recommendedName>
        <fullName evidence="11">Porin</fullName>
    </recommendedName>
</protein>
<keyword evidence="6" id="KW-0626">Porin</keyword>
<accession>A0A137S1W7</accession>
<dbReference type="AlphaFoldDB" id="A0A137S1W7"/>
<evidence type="ECO:0000256" key="5">
    <source>
        <dbReference type="ARBA" id="ARBA00023065"/>
    </source>
</evidence>
<dbReference type="PANTHER" id="PTHR34501:SF9">
    <property type="entry name" value="MAJOR OUTER MEMBRANE PROTEIN P.IA"/>
    <property type="match status" value="1"/>
</dbReference>
<evidence type="ECO:0000256" key="4">
    <source>
        <dbReference type="ARBA" id="ARBA00022729"/>
    </source>
</evidence>
<evidence type="ECO:0000256" key="3">
    <source>
        <dbReference type="ARBA" id="ARBA00022692"/>
    </source>
</evidence>
<evidence type="ECO:0000256" key="1">
    <source>
        <dbReference type="ARBA" id="ARBA00022448"/>
    </source>
</evidence>
<keyword evidence="1" id="KW-0813">Transport</keyword>
<evidence type="ECO:0000256" key="2">
    <source>
        <dbReference type="ARBA" id="ARBA00022452"/>
    </source>
</evidence>
<dbReference type="SUPFAM" id="SSF56935">
    <property type="entry name" value="Porins"/>
    <property type="match status" value="1"/>
</dbReference>
<evidence type="ECO:0000313" key="10">
    <source>
        <dbReference type="Proteomes" id="UP000070282"/>
    </source>
</evidence>
<gene>
    <name evidence="9" type="ORF">J122_4010</name>
</gene>
<keyword evidence="4 8" id="KW-0732">Signal</keyword>
<feature type="signal peptide" evidence="8">
    <location>
        <begin position="1"/>
        <end position="24"/>
    </location>
</feature>
<name>A0A137S1W7_9GAMM</name>
<evidence type="ECO:0000256" key="6">
    <source>
        <dbReference type="ARBA" id="ARBA00023114"/>
    </source>
</evidence>
<keyword evidence="5" id="KW-0406">Ion transport</keyword>
<keyword evidence="7" id="KW-0998">Cell outer membrane</keyword>
<dbReference type="PANTHER" id="PTHR34501">
    <property type="entry name" value="PROTEIN YDDL-RELATED"/>
    <property type="match status" value="1"/>
</dbReference>
<dbReference type="RefSeq" id="WP_061333819.1">
    <property type="nucleotide sequence ID" value="NZ_LOCO01000036.1"/>
</dbReference>
<proteinExistence type="predicted"/>
<keyword evidence="2" id="KW-1134">Transmembrane beta strand</keyword>
<evidence type="ECO:0000256" key="8">
    <source>
        <dbReference type="SAM" id="SignalP"/>
    </source>
</evidence>
<dbReference type="Gene3D" id="2.40.160.10">
    <property type="entry name" value="Porin"/>
    <property type="match status" value="1"/>
</dbReference>
<evidence type="ECO:0000313" key="9">
    <source>
        <dbReference type="EMBL" id="KXO06404.1"/>
    </source>
</evidence>